<dbReference type="InterPro" id="IPR011989">
    <property type="entry name" value="ARM-like"/>
</dbReference>
<dbReference type="SUPFAM" id="SSF52980">
    <property type="entry name" value="Restriction endonuclease-like"/>
    <property type="match status" value="1"/>
</dbReference>
<evidence type="ECO:0000259" key="1">
    <source>
        <dbReference type="Pfam" id="PF04471"/>
    </source>
</evidence>
<dbReference type="GO" id="GO:0016787">
    <property type="term" value="F:hydrolase activity"/>
    <property type="evidence" value="ECO:0007669"/>
    <property type="project" value="UniProtKB-KW"/>
</dbReference>
<protein>
    <submittedName>
        <fullName evidence="2">Restriction endonuclease</fullName>
        <ecNumber evidence="2">3.1.21.-</ecNumber>
    </submittedName>
</protein>
<gene>
    <name evidence="2" type="ORF">O0S08_03450</name>
</gene>
<keyword evidence="2" id="KW-0378">Hydrolase</keyword>
<keyword evidence="2" id="KW-0540">Nuclease</keyword>
<keyword evidence="3" id="KW-1185">Reference proteome</keyword>
<feature type="domain" description="Restriction endonuclease type IV Mrr" evidence="1">
    <location>
        <begin position="259"/>
        <end position="376"/>
    </location>
</feature>
<dbReference type="InterPro" id="IPR007560">
    <property type="entry name" value="Restrct_endonuc_IV_Mrr"/>
</dbReference>
<dbReference type="SUPFAM" id="SSF48371">
    <property type="entry name" value="ARM repeat"/>
    <property type="match status" value="1"/>
</dbReference>
<sequence length="392" mass="44367">MSTRKPRSKPAKKEPATLDELLEELAIHGQNFIDGEPLWDKLVAYGVELIPTLLERTEGDKPFKLVDKALQRILERTDPDTRGRAARLLAESITGRFSPKRRMMAIQALPHVSAKDASAHNLLLHIATDPTDPAEVRAAAFRTLAEMHPVGEQAERLLSVLKLYEDEWSSDEKMCDALLYCLREHAPRLAGKKLLEDLEPFLTHESERIRRRAIELLAAFGDVDTAEGLLALPDAPSHRSEIFEALKKIGSRPINLLGLRPEAFELFVGRWLRRSGHKKVKVERYCRDDGVDATSYKTGENASGEEMLQKWVVQCKRYSSKAIDEETLRQFAETVSAQEAHFGLFVTTSDFTAGAVDFARRDKRLELVSGKELLRRLQALFGAERYSIRVRE</sequence>
<dbReference type="Proteomes" id="UP001164459">
    <property type="component" value="Chromosome"/>
</dbReference>
<dbReference type="InterPro" id="IPR016024">
    <property type="entry name" value="ARM-type_fold"/>
</dbReference>
<dbReference type="Pfam" id="PF04471">
    <property type="entry name" value="Mrr_cat"/>
    <property type="match status" value="1"/>
</dbReference>
<evidence type="ECO:0000313" key="3">
    <source>
        <dbReference type="Proteomes" id="UP001164459"/>
    </source>
</evidence>
<reference evidence="2" key="1">
    <citation type="submission" date="2022-11" db="EMBL/GenBank/DDBJ databases">
        <title>Minimal conservation of predation-associated metabolite biosynthetic gene clusters underscores biosynthetic potential of Myxococcota including descriptions for ten novel species: Archangium lansinium sp. nov., Myxococcus landrumus sp. nov., Nannocystis bai.</title>
        <authorList>
            <person name="Ahearne A."/>
            <person name="Stevens C."/>
            <person name="Dowd S."/>
        </authorList>
    </citation>
    <scope>NUCLEOTIDE SEQUENCE</scope>
    <source>
        <strain evidence="2">Fl3</strain>
    </source>
</reference>
<dbReference type="Gene3D" id="1.25.10.10">
    <property type="entry name" value="Leucine-rich Repeat Variant"/>
    <property type="match status" value="1"/>
</dbReference>
<dbReference type="Gene3D" id="3.40.1350.10">
    <property type="match status" value="1"/>
</dbReference>
<evidence type="ECO:0000313" key="2">
    <source>
        <dbReference type="EMBL" id="WAS95194.1"/>
    </source>
</evidence>
<dbReference type="InterPro" id="IPR011856">
    <property type="entry name" value="tRNA_endonuc-like_dom_sf"/>
</dbReference>
<dbReference type="EMBL" id="CP114040">
    <property type="protein sequence ID" value="WAS95194.1"/>
    <property type="molecule type" value="Genomic_DNA"/>
</dbReference>
<dbReference type="PANTHER" id="PTHR30015:SF7">
    <property type="entry name" value="TYPE IV METHYL-DIRECTED RESTRICTION ENZYME ECOKMRR"/>
    <property type="match status" value="1"/>
</dbReference>
<organism evidence="2 3">
    <name type="scientific">Nannocystis punicea</name>
    <dbReference type="NCBI Taxonomy" id="2995304"/>
    <lineage>
        <taxon>Bacteria</taxon>
        <taxon>Pseudomonadati</taxon>
        <taxon>Myxococcota</taxon>
        <taxon>Polyangia</taxon>
        <taxon>Nannocystales</taxon>
        <taxon>Nannocystaceae</taxon>
        <taxon>Nannocystis</taxon>
    </lineage>
</organism>
<proteinExistence type="predicted"/>
<dbReference type="RefSeq" id="WP_269037526.1">
    <property type="nucleotide sequence ID" value="NZ_CP114040.1"/>
</dbReference>
<dbReference type="EC" id="3.1.21.-" evidence="2"/>
<accession>A0ABY7H828</accession>
<keyword evidence="2" id="KW-0255">Endonuclease</keyword>
<dbReference type="PANTHER" id="PTHR30015">
    <property type="entry name" value="MRR RESTRICTION SYSTEM PROTEIN"/>
    <property type="match status" value="1"/>
</dbReference>
<dbReference type="GO" id="GO:0004519">
    <property type="term" value="F:endonuclease activity"/>
    <property type="evidence" value="ECO:0007669"/>
    <property type="project" value="UniProtKB-KW"/>
</dbReference>
<dbReference type="InterPro" id="IPR052906">
    <property type="entry name" value="Type_IV_Methyl-Rstrct_Enzyme"/>
</dbReference>
<name>A0ABY7H828_9BACT</name>
<dbReference type="InterPro" id="IPR011335">
    <property type="entry name" value="Restrct_endonuc-II-like"/>
</dbReference>